<name>A0A3B3TFE3_9TELE</name>
<evidence type="ECO:0000256" key="7">
    <source>
        <dbReference type="SAM" id="Coils"/>
    </source>
</evidence>
<reference evidence="9" key="1">
    <citation type="submission" date="2025-08" db="UniProtKB">
        <authorList>
            <consortium name="Ensembl"/>
        </authorList>
    </citation>
    <scope>IDENTIFICATION</scope>
</reference>
<evidence type="ECO:0000256" key="8">
    <source>
        <dbReference type="SAM" id="MobiDB-lite"/>
    </source>
</evidence>
<evidence type="ECO:0000256" key="3">
    <source>
        <dbReference type="ARBA" id="ARBA00022692"/>
    </source>
</evidence>
<dbReference type="GO" id="GO:0005739">
    <property type="term" value="C:mitochondrion"/>
    <property type="evidence" value="ECO:0007669"/>
    <property type="project" value="TreeGrafter"/>
</dbReference>
<dbReference type="Ensembl" id="ENSPKIT00000022504.1">
    <property type="protein sequence ID" value="ENSPKIP00000041469.1"/>
    <property type="gene ID" value="ENSPKIG00000018011.1"/>
</dbReference>
<feature type="compositionally biased region" description="Low complexity" evidence="8">
    <location>
        <begin position="195"/>
        <end position="210"/>
    </location>
</feature>
<dbReference type="InterPro" id="IPR028197">
    <property type="entry name" value="Syntaphilin/Syntabulin"/>
</dbReference>
<organism evidence="9 10">
    <name type="scientific">Paramormyrops kingsleyae</name>
    <dbReference type="NCBI Taxonomy" id="1676925"/>
    <lineage>
        <taxon>Eukaryota</taxon>
        <taxon>Metazoa</taxon>
        <taxon>Chordata</taxon>
        <taxon>Craniata</taxon>
        <taxon>Vertebrata</taxon>
        <taxon>Euteleostomi</taxon>
        <taxon>Actinopterygii</taxon>
        <taxon>Neopterygii</taxon>
        <taxon>Teleostei</taxon>
        <taxon>Osteoglossocephala</taxon>
        <taxon>Osteoglossomorpha</taxon>
        <taxon>Osteoglossiformes</taxon>
        <taxon>Mormyridae</taxon>
        <taxon>Paramormyrops</taxon>
    </lineage>
</organism>
<evidence type="ECO:0000256" key="1">
    <source>
        <dbReference type="ARBA" id="ARBA00004167"/>
    </source>
</evidence>
<accession>A0A3B3TFE3</accession>
<keyword evidence="10" id="KW-1185">Reference proteome</keyword>
<dbReference type="Pfam" id="PF15290">
    <property type="entry name" value="Syntaphilin"/>
    <property type="match status" value="1"/>
</dbReference>
<dbReference type="Proteomes" id="UP000261540">
    <property type="component" value="Unplaced"/>
</dbReference>
<dbReference type="AlphaFoldDB" id="A0A3B3TFE3"/>
<keyword evidence="2" id="KW-0597">Phosphoprotein</keyword>
<feature type="region of interest" description="Disordered" evidence="8">
    <location>
        <begin position="164"/>
        <end position="228"/>
    </location>
</feature>
<evidence type="ECO:0000256" key="6">
    <source>
        <dbReference type="ARBA" id="ARBA00023136"/>
    </source>
</evidence>
<dbReference type="PANTHER" id="PTHR16208:SF1">
    <property type="entry name" value="SYNTAPHILIN"/>
    <property type="match status" value="1"/>
</dbReference>
<keyword evidence="5 7" id="KW-0175">Coiled coil</keyword>
<comment type="subcellular location">
    <subcellularLocation>
        <location evidence="1">Membrane</location>
        <topology evidence="1">Single-pass membrane protein</topology>
    </subcellularLocation>
</comment>
<dbReference type="GeneTree" id="ENSGT00520000055634"/>
<feature type="coiled-coil region" evidence="7">
    <location>
        <begin position="259"/>
        <end position="324"/>
    </location>
</feature>
<protein>
    <submittedName>
        <fullName evidence="9">Syntaphilin</fullName>
    </submittedName>
</protein>
<dbReference type="GO" id="GO:0030182">
    <property type="term" value="P:neuron differentiation"/>
    <property type="evidence" value="ECO:0007669"/>
    <property type="project" value="TreeGrafter"/>
</dbReference>
<evidence type="ECO:0000256" key="5">
    <source>
        <dbReference type="ARBA" id="ARBA00023054"/>
    </source>
</evidence>
<evidence type="ECO:0000256" key="4">
    <source>
        <dbReference type="ARBA" id="ARBA00022989"/>
    </source>
</evidence>
<keyword evidence="4" id="KW-1133">Transmembrane helix</keyword>
<dbReference type="GO" id="GO:0005881">
    <property type="term" value="C:cytoplasmic microtubule"/>
    <property type="evidence" value="ECO:0007669"/>
    <property type="project" value="TreeGrafter"/>
</dbReference>
<evidence type="ECO:0000256" key="2">
    <source>
        <dbReference type="ARBA" id="ARBA00022553"/>
    </source>
</evidence>
<evidence type="ECO:0000313" key="10">
    <source>
        <dbReference type="Proteomes" id="UP000261540"/>
    </source>
</evidence>
<reference evidence="9" key="2">
    <citation type="submission" date="2025-09" db="UniProtKB">
        <authorList>
            <consortium name="Ensembl"/>
        </authorList>
    </citation>
    <scope>IDENTIFICATION</scope>
</reference>
<keyword evidence="6" id="KW-0472">Membrane</keyword>
<dbReference type="PANTHER" id="PTHR16208">
    <property type="entry name" value="MICROTUBULE-ASSOCIATED PROTEIN/SYNTAPHILIN"/>
    <property type="match status" value="1"/>
</dbReference>
<sequence length="606" mass="67239">MVRWCNALHCCRTALESRVPTPSLHVLPVLSWGFLWVPRFPPTVLNHAKVNRSYQIAHRYEWSVCPAMGWHPITGYFLPCTCSFQDRLWTLENLQRTSEYGQWMDNAFHNTVAPRHLTRVCGNTFVQNIMSLGSDSSSCLISFDCFRLVELAFSPMEGYMISMRPNRGSLSPQPPEHHYRRSTGTVNTRDTYANSTLSSSSNSCKGSDASPTSGPYPSTPRRHVKYNSSCSDNHGIHPPAPEQYLTPLQQKEVCIRHLRARLRENVEKLQDRDAEVEELRVQLWRMQEDWVEEECHRVEVQLALKEARREIQQLQRVVEAVRSQLGVPAGADEGVAMGEGTGTAVHRGFRDISAQNRKLESLLLGMELSQEARSHGSSPARSLTRSSTYTKLSCEALPDRDGLSGEETLDSGFVGEGSRADLETLLAEADPESPLQPLPPIPLCEQAVQTDTMLQTPSPVSEGDHMADIAGSPAPAAISCTMQLPSPESAIKLQLETQQRESEPRPQEVTTVKVVEDEEEEDEEEAMGAARRPPNSYWGRHFLVDLLAVGIPIVPAVAWLCRGPRRVGHPVCNIGSLLRGCCALAMHSLRRVGGAGGGARGRVTQI</sequence>
<evidence type="ECO:0000313" key="9">
    <source>
        <dbReference type="Ensembl" id="ENSPKIP00000041469.1"/>
    </source>
</evidence>
<proteinExistence type="predicted"/>
<keyword evidence="3" id="KW-0812">Transmembrane</keyword>
<feature type="compositionally biased region" description="Polar residues" evidence="8">
    <location>
        <begin position="182"/>
        <end position="194"/>
    </location>
</feature>
<dbReference type="GO" id="GO:0016020">
    <property type="term" value="C:membrane"/>
    <property type="evidence" value="ECO:0007669"/>
    <property type="project" value="UniProtKB-SubCell"/>
</dbReference>
<dbReference type="OrthoDB" id="8955967at2759"/>